<feature type="compositionally biased region" description="Polar residues" evidence="5">
    <location>
        <begin position="327"/>
        <end position="345"/>
    </location>
</feature>
<dbReference type="Proteomes" id="UP000678393">
    <property type="component" value="Unassembled WGS sequence"/>
</dbReference>
<comment type="function">
    <text evidence="3">Possible regulatory or functional link with the histocompatibility cluster.</text>
</comment>
<dbReference type="InterPro" id="IPR043358">
    <property type="entry name" value="GNL1-like"/>
</dbReference>
<feature type="compositionally biased region" description="Basic residues" evidence="5">
    <location>
        <begin position="1"/>
        <end position="22"/>
    </location>
</feature>
<dbReference type="Pfam" id="PF01926">
    <property type="entry name" value="MMR_HSR1"/>
    <property type="match status" value="1"/>
</dbReference>
<evidence type="ECO:0000313" key="7">
    <source>
        <dbReference type="EMBL" id="CAG5135148.1"/>
    </source>
</evidence>
<dbReference type="PANTHER" id="PTHR45709:SF3">
    <property type="entry name" value="GUANINE NUCLEOTIDE-BINDING PROTEIN-LIKE 1"/>
    <property type="match status" value="1"/>
</dbReference>
<proteinExistence type="predicted"/>
<gene>
    <name evidence="7" type="ORF">CUNI_LOCUS20706</name>
</gene>
<dbReference type="InterPro" id="IPR006073">
    <property type="entry name" value="GTP-bd"/>
</dbReference>
<reference evidence="7" key="1">
    <citation type="submission" date="2021-04" db="EMBL/GenBank/DDBJ databases">
        <authorList>
            <consortium name="Molecular Ecology Group"/>
        </authorList>
    </citation>
    <scope>NUCLEOTIDE SEQUENCE</scope>
</reference>
<feature type="compositionally biased region" description="Acidic residues" evidence="5">
    <location>
        <begin position="566"/>
        <end position="592"/>
    </location>
</feature>
<evidence type="ECO:0000256" key="2">
    <source>
        <dbReference type="ARBA" id="ARBA00023134"/>
    </source>
</evidence>
<accession>A0A8S4A4B2</accession>
<dbReference type="Gene3D" id="3.40.50.300">
    <property type="entry name" value="P-loop containing nucleotide triphosphate hydrolases"/>
    <property type="match status" value="1"/>
</dbReference>
<dbReference type="PANTHER" id="PTHR45709">
    <property type="entry name" value="LARGE SUBUNIT GTPASE 1 HOMOLOG-RELATED"/>
    <property type="match status" value="1"/>
</dbReference>
<feature type="compositionally biased region" description="Polar residues" evidence="5">
    <location>
        <begin position="550"/>
        <end position="559"/>
    </location>
</feature>
<keyword evidence="8" id="KW-1185">Reference proteome</keyword>
<keyword evidence="1" id="KW-0547">Nucleotide-binding</keyword>
<feature type="region of interest" description="Disordered" evidence="5">
    <location>
        <begin position="327"/>
        <end position="352"/>
    </location>
</feature>
<evidence type="ECO:0000256" key="4">
    <source>
        <dbReference type="ARBA" id="ARBA00039902"/>
    </source>
</evidence>
<evidence type="ECO:0000313" key="8">
    <source>
        <dbReference type="Proteomes" id="UP000678393"/>
    </source>
</evidence>
<protein>
    <recommendedName>
        <fullName evidence="4">Guanine nucleotide-binding protein-like 1</fullName>
    </recommendedName>
</protein>
<evidence type="ECO:0000256" key="5">
    <source>
        <dbReference type="SAM" id="MobiDB-lite"/>
    </source>
</evidence>
<evidence type="ECO:0000259" key="6">
    <source>
        <dbReference type="Pfam" id="PF01926"/>
    </source>
</evidence>
<feature type="region of interest" description="Disordered" evidence="5">
    <location>
        <begin position="1"/>
        <end position="60"/>
    </location>
</feature>
<dbReference type="OrthoDB" id="391988at2759"/>
<evidence type="ECO:0000256" key="1">
    <source>
        <dbReference type="ARBA" id="ARBA00022741"/>
    </source>
</evidence>
<dbReference type="GO" id="GO:0003924">
    <property type="term" value="F:GTPase activity"/>
    <property type="evidence" value="ECO:0007669"/>
    <property type="project" value="InterPro"/>
</dbReference>
<feature type="region of interest" description="Disordered" evidence="5">
    <location>
        <begin position="550"/>
        <end position="603"/>
    </location>
</feature>
<organism evidence="7 8">
    <name type="scientific">Candidula unifasciata</name>
    <dbReference type="NCBI Taxonomy" id="100452"/>
    <lineage>
        <taxon>Eukaryota</taxon>
        <taxon>Metazoa</taxon>
        <taxon>Spiralia</taxon>
        <taxon>Lophotrochozoa</taxon>
        <taxon>Mollusca</taxon>
        <taxon>Gastropoda</taxon>
        <taxon>Heterobranchia</taxon>
        <taxon>Euthyneura</taxon>
        <taxon>Panpulmonata</taxon>
        <taxon>Eupulmonata</taxon>
        <taxon>Stylommatophora</taxon>
        <taxon>Helicina</taxon>
        <taxon>Helicoidea</taxon>
        <taxon>Geomitridae</taxon>
        <taxon>Candidula</taxon>
    </lineage>
</organism>
<sequence>MHRKKPFSGKQKKQQLKDKKVRKQDGPSYLADDSDEDEKKKLKTHHPGKTAGSGFGHDLEVLKVHEQPRKGDPGKMDANSFRLHFFKESDEEVAKRKKEAMKPLTTVDKKYLEYKVEDVFPPDAKLDFPKRPPWNYRLSREELEQQERDYFKAYVSDILDQPRARDLSYFELNLETWRQLWRVLEISDILLVIADIRFPVVHIPPSLITYLLKDLHRNVIIILNKVDFVPTVLALAWKQYLQTAFPGIHVVFFSSYPRASHPDDNPVNFDPTAALYKRPYRGKRALPVGPSQLFQVVKEIVQNKVELSSWEKKIALDSSSTQAEEISQSESAAGFSQSDDFNTSRSQEESDGTDYVKYKDGIVTIGCLGYPNVGKSSVMNALVGKKVVSVSKTPGHTKHLQTIFLCPTVRLCDCPAWSSLPWSQGLYRLIIAGIFPVAQVKEPYSVVGYLAQRLNLPKLLKVTPPDCETPDELKDYKWTAFDICQAWAIKCGFTTSRAGRPDTYRAANQILRLAAEGQLCLCFRPPDYAAQLEKLMSDPEANQLINLFSSRSHGNSSNNQDRDDQMGSDDESDDEDDDADRSGEEDEDIEESEVNRNTAKAGIFARLQELSVDEESP</sequence>
<dbReference type="InterPro" id="IPR027417">
    <property type="entry name" value="P-loop_NTPase"/>
</dbReference>
<keyword evidence="2" id="KW-0342">GTP-binding</keyword>
<dbReference type="AlphaFoldDB" id="A0A8S4A4B2"/>
<dbReference type="SUPFAM" id="SSF52540">
    <property type="entry name" value="P-loop containing nucleoside triphosphate hydrolases"/>
    <property type="match status" value="1"/>
</dbReference>
<dbReference type="GO" id="GO:0005525">
    <property type="term" value="F:GTP binding"/>
    <property type="evidence" value="ECO:0007669"/>
    <property type="project" value="UniProtKB-KW"/>
</dbReference>
<comment type="caution">
    <text evidence="7">The sequence shown here is derived from an EMBL/GenBank/DDBJ whole genome shotgun (WGS) entry which is preliminary data.</text>
</comment>
<dbReference type="EMBL" id="CAJHNH020007957">
    <property type="protein sequence ID" value="CAG5135148.1"/>
    <property type="molecule type" value="Genomic_DNA"/>
</dbReference>
<feature type="domain" description="G" evidence="6">
    <location>
        <begin position="365"/>
        <end position="416"/>
    </location>
</feature>
<name>A0A8S4A4B2_9EUPU</name>
<evidence type="ECO:0000256" key="3">
    <source>
        <dbReference type="ARBA" id="ARBA00037770"/>
    </source>
</evidence>